<evidence type="ECO:0000313" key="6">
    <source>
        <dbReference type="Proteomes" id="UP000566819"/>
    </source>
</evidence>
<dbReference type="GO" id="GO:0008270">
    <property type="term" value="F:zinc ion binding"/>
    <property type="evidence" value="ECO:0007669"/>
    <property type="project" value="UniProtKB-KW"/>
</dbReference>
<dbReference type="SMART" id="SM00355">
    <property type="entry name" value="ZnF_C2H2"/>
    <property type="match status" value="3"/>
</dbReference>
<feature type="region of interest" description="Disordered" evidence="3">
    <location>
        <begin position="1"/>
        <end position="37"/>
    </location>
</feature>
<keyword evidence="1" id="KW-0862">Zinc</keyword>
<dbReference type="InterPro" id="IPR013087">
    <property type="entry name" value="Znf_C2H2_type"/>
</dbReference>
<feature type="compositionally biased region" description="Polar residues" evidence="3">
    <location>
        <begin position="9"/>
        <end position="20"/>
    </location>
</feature>
<dbReference type="PROSITE" id="PS50157">
    <property type="entry name" value="ZINC_FINGER_C2H2_2"/>
    <property type="match status" value="1"/>
</dbReference>
<proteinExistence type="predicted"/>
<accession>A0A8H4VXA8</accession>
<evidence type="ECO:0000259" key="4">
    <source>
        <dbReference type="PROSITE" id="PS50157"/>
    </source>
</evidence>
<gene>
    <name evidence="5" type="ORF">G7Y89_g12062</name>
</gene>
<evidence type="ECO:0000256" key="3">
    <source>
        <dbReference type="SAM" id="MobiDB-lite"/>
    </source>
</evidence>
<dbReference type="PROSITE" id="PS00028">
    <property type="entry name" value="ZINC_FINGER_C2H2_1"/>
    <property type="match status" value="1"/>
</dbReference>
<keyword evidence="2" id="KW-0175">Coiled coil</keyword>
<evidence type="ECO:0000313" key="5">
    <source>
        <dbReference type="EMBL" id="KAF4626098.1"/>
    </source>
</evidence>
<evidence type="ECO:0000256" key="2">
    <source>
        <dbReference type="SAM" id="Coils"/>
    </source>
</evidence>
<keyword evidence="1" id="KW-0479">Metal-binding</keyword>
<dbReference type="Proteomes" id="UP000566819">
    <property type="component" value="Unassembled WGS sequence"/>
</dbReference>
<evidence type="ECO:0000256" key="1">
    <source>
        <dbReference type="PROSITE-ProRule" id="PRU00042"/>
    </source>
</evidence>
<sequence length="453" mass="50595">MMSPKWMSQGKTLSVASTDQSSEKAPPSWADASSDCSREGLPEKIASLIALCDLDEINPRVADGVVAKTLGQTHKSFATGITDGYVGDIEVETYTNRAEQMFEGRKQPLIGEPYRKVRVTTEEIDDYCNNNSMDATSKSERSKAAHHIRAKHKSDWITGQTNRTLSPAPTSSRAQGRTPSKDMQQERSTTPSQPKPPAETSIHAAEGRSGSSIPKATFQMLPMPEEVSVDFLELVDPQLLLDNNSGNIEVDGSAFQRFEDILVGDAPEPTEEETDEALEQLVENMQLSEEKENVLTMETHKFVESFSRINIVRNSAVKAGVNLHKMFTLKVPMGNTRDYPTLYLFKCSLCNDYECTSKEFLEVHERTCKPREKKPGLFQCSHDKCGKSFTSEKVLRDHIRIYHEWHARKCATPGCSNKVFTTQRAWAFHLTLKHDPLETPKLCSVSGCKSAIV</sequence>
<dbReference type="OrthoDB" id="4369634at2759"/>
<keyword evidence="1" id="KW-0863">Zinc-finger</keyword>
<dbReference type="AlphaFoldDB" id="A0A8H4VXA8"/>
<feature type="compositionally biased region" description="Polar residues" evidence="3">
    <location>
        <begin position="157"/>
        <end position="178"/>
    </location>
</feature>
<feature type="coiled-coil region" evidence="2">
    <location>
        <begin position="271"/>
        <end position="298"/>
    </location>
</feature>
<dbReference type="EMBL" id="JAAMPI010001226">
    <property type="protein sequence ID" value="KAF4626098.1"/>
    <property type="molecule type" value="Genomic_DNA"/>
</dbReference>
<dbReference type="Gene3D" id="3.30.160.60">
    <property type="entry name" value="Classic Zinc Finger"/>
    <property type="match status" value="1"/>
</dbReference>
<feature type="region of interest" description="Disordered" evidence="3">
    <location>
        <begin position="128"/>
        <end position="215"/>
    </location>
</feature>
<feature type="domain" description="C2H2-type" evidence="4">
    <location>
        <begin position="378"/>
        <end position="403"/>
    </location>
</feature>
<organism evidence="5 6">
    <name type="scientific">Cudoniella acicularis</name>
    <dbReference type="NCBI Taxonomy" id="354080"/>
    <lineage>
        <taxon>Eukaryota</taxon>
        <taxon>Fungi</taxon>
        <taxon>Dikarya</taxon>
        <taxon>Ascomycota</taxon>
        <taxon>Pezizomycotina</taxon>
        <taxon>Leotiomycetes</taxon>
        <taxon>Helotiales</taxon>
        <taxon>Tricladiaceae</taxon>
        <taxon>Cudoniella</taxon>
    </lineage>
</organism>
<reference evidence="5 6" key="1">
    <citation type="submission" date="2020-03" db="EMBL/GenBank/DDBJ databases">
        <title>Draft Genome Sequence of Cudoniella acicularis.</title>
        <authorList>
            <person name="Buettner E."/>
            <person name="Kellner H."/>
        </authorList>
    </citation>
    <scope>NUCLEOTIDE SEQUENCE [LARGE SCALE GENOMIC DNA]</scope>
    <source>
        <strain evidence="5 6">DSM 108380</strain>
    </source>
</reference>
<protein>
    <recommendedName>
        <fullName evidence="4">C2H2-type domain-containing protein</fullName>
    </recommendedName>
</protein>
<comment type="caution">
    <text evidence="5">The sequence shown here is derived from an EMBL/GenBank/DDBJ whole genome shotgun (WGS) entry which is preliminary data.</text>
</comment>
<keyword evidence="6" id="KW-1185">Reference proteome</keyword>
<name>A0A8H4VXA8_9HELO</name>